<evidence type="ECO:0000313" key="1">
    <source>
        <dbReference type="EMBL" id="VFJ73183.1"/>
    </source>
</evidence>
<reference evidence="1" key="1">
    <citation type="submission" date="2019-02" db="EMBL/GenBank/DDBJ databases">
        <authorList>
            <person name="Gruber-Vodicka R. H."/>
            <person name="Seah K. B. B."/>
        </authorList>
    </citation>
    <scope>NUCLEOTIDE SEQUENCE</scope>
    <source>
        <strain evidence="1">BECK_BZ131</strain>
    </source>
</reference>
<accession>A0A450TVZ9</accession>
<organism evidence="1">
    <name type="scientific">Candidatus Kentrum sp. FW</name>
    <dbReference type="NCBI Taxonomy" id="2126338"/>
    <lineage>
        <taxon>Bacteria</taxon>
        <taxon>Pseudomonadati</taxon>
        <taxon>Pseudomonadota</taxon>
        <taxon>Gammaproteobacteria</taxon>
        <taxon>Candidatus Kentrum</taxon>
    </lineage>
</organism>
<proteinExistence type="predicted"/>
<protein>
    <submittedName>
        <fullName evidence="1">Uncharacterized protein</fullName>
    </submittedName>
</protein>
<gene>
    <name evidence="1" type="ORF">BECKFW1821C_GA0114237_104620</name>
</gene>
<dbReference type="AlphaFoldDB" id="A0A450TVZ9"/>
<dbReference type="EMBL" id="CAADFE010000046">
    <property type="protein sequence ID" value="VFJ73183.1"/>
    <property type="molecule type" value="Genomic_DNA"/>
</dbReference>
<name>A0A450TVZ9_9GAMM</name>
<sequence>MPIHYAPHGNHLTSDPNDYAAQVRVTGPADIHAIRRRPLHGEAL</sequence>